<organism evidence="3 4">
    <name type="scientific">Lampropedia puyangensis</name>
    <dbReference type="NCBI Taxonomy" id="1330072"/>
    <lineage>
        <taxon>Bacteria</taxon>
        <taxon>Pseudomonadati</taxon>
        <taxon>Pseudomonadota</taxon>
        <taxon>Betaproteobacteria</taxon>
        <taxon>Burkholderiales</taxon>
        <taxon>Comamonadaceae</taxon>
        <taxon>Lampropedia</taxon>
    </lineage>
</organism>
<name>A0A4S8FCL9_9BURK</name>
<protein>
    <recommendedName>
        <fullName evidence="5">IPTL-CTERM sorting domain-containing protein</fullName>
    </recommendedName>
</protein>
<keyword evidence="1" id="KW-1133">Transmembrane helix</keyword>
<gene>
    <name evidence="3" type="ORF">E9531_02080</name>
</gene>
<sequence length="348" mass="32619">MFHTQKFKFSLAVACLVSAGSVPAQVLLNAAGTATVPAGVHWVDVVLEGAGGSGGGGDDDNAGNGGAGAKVVATIAVQPGQLISATLGDGGAMLTNFSVGGTGGNGSGKGGNGTIGYGSGGGGGGGGGSVATVGDTVIRAGGGGGGSSYWGRTDDATTTAGWTSGTNGGDALTTVVSTANCLTAADGGVGGASLIPTDPTAVDPNGGGGGGGGGGYTGAVGAGGDGGRDGWYGIDMVNGEPGKGGTGGGSCVWAVGSNVLYQPAIGSTGAAGGIGGYREEIGGIANASATGTPGQPGSVLISVNTNLLPPRNTIQATPVPTLHMWSLLTLIAGVGMLGAIRKRHGHRQ</sequence>
<comment type="caution">
    <text evidence="3">The sequence shown here is derived from an EMBL/GenBank/DDBJ whole genome shotgun (WGS) entry which is preliminary data.</text>
</comment>
<dbReference type="AlphaFoldDB" id="A0A4S8FCL9"/>
<feature type="chain" id="PRO_5020955539" description="IPTL-CTERM sorting domain-containing protein" evidence="2">
    <location>
        <begin position="25"/>
        <end position="348"/>
    </location>
</feature>
<dbReference type="RefSeq" id="WP_136572058.1">
    <property type="nucleotide sequence ID" value="NZ_STFG01000001.1"/>
</dbReference>
<keyword evidence="1" id="KW-0812">Transmembrane</keyword>
<feature type="transmembrane region" description="Helical" evidence="1">
    <location>
        <begin position="322"/>
        <end position="340"/>
    </location>
</feature>
<evidence type="ECO:0008006" key="5">
    <source>
        <dbReference type="Google" id="ProtNLM"/>
    </source>
</evidence>
<keyword evidence="4" id="KW-1185">Reference proteome</keyword>
<dbReference type="Proteomes" id="UP000308917">
    <property type="component" value="Unassembled WGS sequence"/>
</dbReference>
<accession>A0A4S8FCL9</accession>
<dbReference type="EMBL" id="STFG01000001">
    <property type="protein sequence ID" value="THU05348.1"/>
    <property type="molecule type" value="Genomic_DNA"/>
</dbReference>
<evidence type="ECO:0000256" key="2">
    <source>
        <dbReference type="SAM" id="SignalP"/>
    </source>
</evidence>
<proteinExistence type="predicted"/>
<evidence type="ECO:0000313" key="4">
    <source>
        <dbReference type="Proteomes" id="UP000308917"/>
    </source>
</evidence>
<keyword evidence="1" id="KW-0472">Membrane</keyword>
<feature type="signal peptide" evidence="2">
    <location>
        <begin position="1"/>
        <end position="24"/>
    </location>
</feature>
<reference evidence="3 4" key="1">
    <citation type="journal article" date="2015" name="Antonie Van Leeuwenhoek">
        <title>Lampropedia puyangensis sp. nov., isolated from symptomatic bark of Populus ? euramericana canker and emended description of Lampropedia hyalina (Ehrenberg 1832) Lee et al. 2004.</title>
        <authorList>
            <person name="Li Y."/>
            <person name="Wang T."/>
            <person name="Piao C.G."/>
            <person name="Wang L.F."/>
            <person name="Tian G.Z."/>
            <person name="Zhu T.H."/>
            <person name="Guo M.W."/>
        </authorList>
    </citation>
    <scope>NUCLEOTIDE SEQUENCE [LARGE SCALE GENOMIC DNA]</scope>
    <source>
        <strain evidence="3 4">2-bin</strain>
    </source>
</reference>
<evidence type="ECO:0000313" key="3">
    <source>
        <dbReference type="EMBL" id="THU05348.1"/>
    </source>
</evidence>
<keyword evidence="2" id="KW-0732">Signal</keyword>
<evidence type="ECO:0000256" key="1">
    <source>
        <dbReference type="SAM" id="Phobius"/>
    </source>
</evidence>